<accession>A0AAE1DBW0</accession>
<keyword evidence="2" id="KW-1185">Reference proteome</keyword>
<proteinExistence type="predicted"/>
<protein>
    <submittedName>
        <fullName evidence="1">Uncharacterized protein</fullName>
    </submittedName>
</protein>
<dbReference type="Proteomes" id="UP001283361">
    <property type="component" value="Unassembled WGS sequence"/>
</dbReference>
<organism evidence="1 2">
    <name type="scientific">Elysia crispata</name>
    <name type="common">lettuce slug</name>
    <dbReference type="NCBI Taxonomy" id="231223"/>
    <lineage>
        <taxon>Eukaryota</taxon>
        <taxon>Metazoa</taxon>
        <taxon>Spiralia</taxon>
        <taxon>Lophotrochozoa</taxon>
        <taxon>Mollusca</taxon>
        <taxon>Gastropoda</taxon>
        <taxon>Heterobranchia</taxon>
        <taxon>Euthyneura</taxon>
        <taxon>Panpulmonata</taxon>
        <taxon>Sacoglossa</taxon>
        <taxon>Placobranchoidea</taxon>
        <taxon>Plakobranchidae</taxon>
        <taxon>Elysia</taxon>
    </lineage>
</organism>
<name>A0AAE1DBW0_9GAST</name>
<gene>
    <name evidence="1" type="ORF">RRG08_016833</name>
</gene>
<sequence length="108" mass="12415">MSGHLPRTRSRWTLHTGHMRADQDRSCYLAMLTTPIPCRTSSPCYSSSCLVQILRLSFIRSLQWTPFENYSLQRESISGPLTTGHRLLAFYDILRPLSVALEPLYGWV</sequence>
<comment type="caution">
    <text evidence="1">The sequence shown here is derived from an EMBL/GenBank/DDBJ whole genome shotgun (WGS) entry which is preliminary data.</text>
</comment>
<reference evidence="1" key="1">
    <citation type="journal article" date="2023" name="G3 (Bethesda)">
        <title>A reference genome for the long-term kleptoplast-retaining sea slug Elysia crispata morphotype clarki.</title>
        <authorList>
            <person name="Eastman K.E."/>
            <person name="Pendleton A.L."/>
            <person name="Shaikh M.A."/>
            <person name="Suttiyut T."/>
            <person name="Ogas R."/>
            <person name="Tomko P."/>
            <person name="Gavelis G."/>
            <person name="Widhalm J.R."/>
            <person name="Wisecaver J.H."/>
        </authorList>
    </citation>
    <scope>NUCLEOTIDE SEQUENCE</scope>
    <source>
        <strain evidence="1">ECLA1</strain>
    </source>
</reference>
<dbReference type="EMBL" id="JAWDGP010004391">
    <property type="protein sequence ID" value="KAK3764806.1"/>
    <property type="molecule type" value="Genomic_DNA"/>
</dbReference>
<evidence type="ECO:0000313" key="2">
    <source>
        <dbReference type="Proteomes" id="UP001283361"/>
    </source>
</evidence>
<dbReference type="AlphaFoldDB" id="A0AAE1DBW0"/>
<evidence type="ECO:0000313" key="1">
    <source>
        <dbReference type="EMBL" id="KAK3764806.1"/>
    </source>
</evidence>